<protein>
    <submittedName>
        <fullName evidence="2">Phosphoribosyl transferase</fullName>
    </submittedName>
</protein>
<feature type="domain" description="Phosphoribosyltransferase" evidence="1">
    <location>
        <begin position="8"/>
        <end position="182"/>
    </location>
</feature>
<evidence type="ECO:0000313" key="2">
    <source>
        <dbReference type="EMBL" id="VVE00110.1"/>
    </source>
</evidence>
<organism evidence="2 3">
    <name type="scientific">Pandoraea cepalis</name>
    <dbReference type="NCBI Taxonomy" id="2508294"/>
    <lineage>
        <taxon>Bacteria</taxon>
        <taxon>Pseudomonadati</taxon>
        <taxon>Pseudomonadota</taxon>
        <taxon>Betaproteobacteria</taxon>
        <taxon>Burkholderiales</taxon>
        <taxon>Burkholderiaceae</taxon>
        <taxon>Pandoraea</taxon>
    </lineage>
</organism>
<evidence type="ECO:0000313" key="3">
    <source>
        <dbReference type="Proteomes" id="UP000396788"/>
    </source>
</evidence>
<dbReference type="Pfam" id="PF00156">
    <property type="entry name" value="Pribosyltran"/>
    <property type="match status" value="1"/>
</dbReference>
<gene>
    <name evidence="2" type="ORF">PCE31107_02098</name>
</gene>
<dbReference type="Gene3D" id="3.40.50.2020">
    <property type="match status" value="1"/>
</dbReference>
<dbReference type="InterPro" id="IPR029057">
    <property type="entry name" value="PRTase-like"/>
</dbReference>
<dbReference type="AlphaFoldDB" id="A0A5E4UP18"/>
<dbReference type="Proteomes" id="UP000396788">
    <property type="component" value="Unassembled WGS sequence"/>
</dbReference>
<dbReference type="InterPro" id="IPR000836">
    <property type="entry name" value="PRTase_dom"/>
</dbReference>
<dbReference type="CDD" id="cd06223">
    <property type="entry name" value="PRTases_typeI"/>
    <property type="match status" value="1"/>
</dbReference>
<dbReference type="RefSeq" id="WP_150608228.1">
    <property type="nucleotide sequence ID" value="NZ_CABPRY010000003.1"/>
</dbReference>
<sequence>MPFIDRADAARQLAKALNAYSGKHPLILAVPRGGVPIGAIVADALGGELDIVLVRKLGAPGNPELAVGAVDESGWTYLTPYAKLAGGESAYVEHERMVQLDTLRRRRARFTPGRPRTSADGRLAIVVDDGIATGASIIAALHSVRQLGPARLICAVPVAPPDALRDIAPYADEVICLETPADFSAVGAFYRKFPQVSDDEVVACLRSR</sequence>
<proteinExistence type="predicted"/>
<dbReference type="EMBL" id="CABPRY010000003">
    <property type="protein sequence ID" value="VVE00110.1"/>
    <property type="molecule type" value="Genomic_DNA"/>
</dbReference>
<reference evidence="2 3" key="1">
    <citation type="submission" date="2019-08" db="EMBL/GenBank/DDBJ databases">
        <authorList>
            <person name="Peeters C."/>
        </authorList>
    </citation>
    <scope>NUCLEOTIDE SEQUENCE [LARGE SCALE GENOMIC DNA]</scope>
    <source>
        <strain evidence="2 3">LMG 31107</strain>
    </source>
</reference>
<evidence type="ECO:0000259" key="1">
    <source>
        <dbReference type="Pfam" id="PF00156"/>
    </source>
</evidence>
<keyword evidence="2" id="KW-0808">Transferase</keyword>
<dbReference type="SUPFAM" id="SSF53271">
    <property type="entry name" value="PRTase-like"/>
    <property type="match status" value="1"/>
</dbReference>
<dbReference type="Gene3D" id="3.30.1310.20">
    <property type="entry name" value="PRTase-like"/>
    <property type="match status" value="1"/>
</dbReference>
<accession>A0A5E4UP18</accession>
<name>A0A5E4UP18_9BURK</name>
<dbReference type="GO" id="GO:0016740">
    <property type="term" value="F:transferase activity"/>
    <property type="evidence" value="ECO:0007669"/>
    <property type="project" value="UniProtKB-KW"/>
</dbReference>